<proteinExistence type="predicted"/>
<dbReference type="GO" id="GO:0006355">
    <property type="term" value="P:regulation of DNA-templated transcription"/>
    <property type="evidence" value="ECO:0007669"/>
    <property type="project" value="InterPro"/>
</dbReference>
<accession>A0A3P3VS02</accession>
<dbReference type="EMBL" id="RQVS01000027">
    <property type="protein sequence ID" value="RRJ85561.1"/>
    <property type="molecule type" value="Genomic_DNA"/>
</dbReference>
<gene>
    <name evidence="5" type="ORF">EG850_12955</name>
</gene>
<keyword evidence="3" id="KW-0804">Transcription</keyword>
<dbReference type="Proteomes" id="UP000274391">
    <property type="component" value="Unassembled WGS sequence"/>
</dbReference>
<evidence type="ECO:0000259" key="4">
    <source>
        <dbReference type="PROSITE" id="PS50043"/>
    </source>
</evidence>
<dbReference type="Gene3D" id="1.10.10.10">
    <property type="entry name" value="Winged helix-like DNA-binding domain superfamily/Winged helix DNA-binding domain"/>
    <property type="match status" value="1"/>
</dbReference>
<organism evidence="5 6">
    <name type="scientific">Gulosibacter macacae</name>
    <dbReference type="NCBI Taxonomy" id="2488791"/>
    <lineage>
        <taxon>Bacteria</taxon>
        <taxon>Bacillati</taxon>
        <taxon>Actinomycetota</taxon>
        <taxon>Actinomycetes</taxon>
        <taxon>Micrococcales</taxon>
        <taxon>Microbacteriaceae</taxon>
        <taxon>Gulosibacter</taxon>
    </lineage>
</organism>
<sequence>MTVQHSLLSAPENVAASWRAHIPGLDVSPHISRPRLVQQILASTGRWVSVLGLPGSGRSTVLFQLATHLEHIGSPYVASFSAAQSLDLVGVLAAGVPEGSAVLVDDFDLATDPDRLRDALCGFLAVDPSGRVITTSIDDLSCDRLERHSETLKLDFVAGAHLLFTHEEIRSLFLATCAEHNIVLVDEQSIEASVRRIEESSMRSPFSVRIALQQEIRSLPDPPSVVRGSALAAAASAVQSKLLETIPQRRLRDGLLGKLAILELMPRFTQRHIGKLFPAISAAEGHEILGLPHLDSEHSINEIDVAWVAAYWPALIEKRRLHREQRIKLAEQLLALDEPGAAFDQFVLAQDYLRAEMLLRSQFLTVFETTAPETVAALASTARKHYKSYPLLYTFHALVMPYTVQAQLSECAQMLRGFVSQLNETDRHLTNAVRAVVHDRLQDTQAARETAWGVIEAVQAQIDEEDSSEINSSPAEASVIAILALLSCGGFPRRELLLPKSESGDYLEHRRSLAFSAINAALYEQFPNEESAGALSDAYRSLVYPPSRCLTDIAVFQEYDEQFRRILASWKDAEETDVRVIERPEDIFALSDLEDSSPSILRDVATLYKRLTSTTAAPPASKEAFQTIPLPFRHVVEWQAALYQGDTLGAITAIDQIDDGWGERLIAIRVVHRCSAMLYQGNTEGVQLMLDRSDAVSEALLAQTITLMPAAIGQALAALSPRLARIFNAASTVGLLGTGALREKSVYTPSLSPAELKVLRHLADGLNTTQIADRLHLSAETVRTHVKRMASKLGVRGQAAILQRARKLSLLS</sequence>
<evidence type="ECO:0000313" key="5">
    <source>
        <dbReference type="EMBL" id="RRJ85561.1"/>
    </source>
</evidence>
<evidence type="ECO:0000256" key="2">
    <source>
        <dbReference type="ARBA" id="ARBA00023125"/>
    </source>
</evidence>
<keyword evidence="2" id="KW-0238">DNA-binding</keyword>
<dbReference type="OrthoDB" id="5496274at2"/>
<dbReference type="PROSITE" id="PS50043">
    <property type="entry name" value="HTH_LUXR_2"/>
    <property type="match status" value="1"/>
</dbReference>
<keyword evidence="6" id="KW-1185">Reference proteome</keyword>
<dbReference type="GO" id="GO:0003677">
    <property type="term" value="F:DNA binding"/>
    <property type="evidence" value="ECO:0007669"/>
    <property type="project" value="UniProtKB-KW"/>
</dbReference>
<dbReference type="AlphaFoldDB" id="A0A3P3VS02"/>
<feature type="domain" description="HTH luxR-type" evidence="4">
    <location>
        <begin position="744"/>
        <end position="809"/>
    </location>
</feature>
<dbReference type="InterPro" id="IPR036388">
    <property type="entry name" value="WH-like_DNA-bd_sf"/>
</dbReference>
<evidence type="ECO:0000256" key="1">
    <source>
        <dbReference type="ARBA" id="ARBA00023015"/>
    </source>
</evidence>
<dbReference type="PROSITE" id="PS00622">
    <property type="entry name" value="HTH_LUXR_1"/>
    <property type="match status" value="1"/>
</dbReference>
<dbReference type="Pfam" id="PF00196">
    <property type="entry name" value="GerE"/>
    <property type="match status" value="1"/>
</dbReference>
<dbReference type="SUPFAM" id="SSF46894">
    <property type="entry name" value="C-terminal effector domain of the bipartite response regulators"/>
    <property type="match status" value="1"/>
</dbReference>
<dbReference type="SUPFAM" id="SSF52540">
    <property type="entry name" value="P-loop containing nucleoside triphosphate hydrolases"/>
    <property type="match status" value="1"/>
</dbReference>
<keyword evidence="1" id="KW-0805">Transcription regulation</keyword>
<dbReference type="PANTHER" id="PTHR44688">
    <property type="entry name" value="DNA-BINDING TRANSCRIPTIONAL ACTIVATOR DEVR_DOSR"/>
    <property type="match status" value="1"/>
</dbReference>
<dbReference type="PRINTS" id="PR00038">
    <property type="entry name" value="HTHLUXR"/>
</dbReference>
<name>A0A3P3VS02_9MICO</name>
<dbReference type="PANTHER" id="PTHR44688:SF16">
    <property type="entry name" value="DNA-BINDING TRANSCRIPTIONAL ACTIVATOR DEVR_DOSR"/>
    <property type="match status" value="1"/>
</dbReference>
<reference evidence="5 6" key="1">
    <citation type="submission" date="2018-11" db="EMBL/GenBank/DDBJ databases">
        <title>YIM 102482-1 draft genome.</title>
        <authorList>
            <person name="Li G."/>
            <person name="Jiang Y."/>
        </authorList>
    </citation>
    <scope>NUCLEOTIDE SEQUENCE [LARGE SCALE GENOMIC DNA]</scope>
    <source>
        <strain evidence="5 6">YIM 102482-1</strain>
    </source>
</reference>
<dbReference type="CDD" id="cd06170">
    <property type="entry name" value="LuxR_C_like"/>
    <property type="match status" value="1"/>
</dbReference>
<dbReference type="InterPro" id="IPR027417">
    <property type="entry name" value="P-loop_NTPase"/>
</dbReference>
<evidence type="ECO:0000313" key="6">
    <source>
        <dbReference type="Proteomes" id="UP000274391"/>
    </source>
</evidence>
<evidence type="ECO:0000256" key="3">
    <source>
        <dbReference type="ARBA" id="ARBA00023163"/>
    </source>
</evidence>
<protein>
    <recommendedName>
        <fullName evidence="4">HTH luxR-type domain-containing protein</fullName>
    </recommendedName>
</protein>
<comment type="caution">
    <text evidence="5">The sequence shown here is derived from an EMBL/GenBank/DDBJ whole genome shotgun (WGS) entry which is preliminary data.</text>
</comment>
<dbReference type="InterPro" id="IPR000792">
    <property type="entry name" value="Tscrpt_reg_LuxR_C"/>
</dbReference>
<dbReference type="InterPro" id="IPR016032">
    <property type="entry name" value="Sig_transdc_resp-reg_C-effctor"/>
</dbReference>
<dbReference type="SMART" id="SM00421">
    <property type="entry name" value="HTH_LUXR"/>
    <property type="match status" value="1"/>
</dbReference>